<accession>F7V9H9</accession>
<gene>
    <name evidence="1" type="ORF">ATPR_0028</name>
</gene>
<dbReference type="AlphaFoldDB" id="F7V9H9"/>
<reference evidence="1 2" key="1">
    <citation type="journal article" date="2011" name="Biochem. Biophys. Res. Commun.">
        <title>Increased number of Arginine-based salt bridges contributes to the thermotolerance of thermotolerant acetic acid bacteria, Acetobacter tropicalis SKU1100.</title>
        <authorList>
            <person name="Matsutani M."/>
            <person name="Hirakawa H."/>
            <person name="Nishikura M."/>
            <person name="Soemphol W."/>
            <person name="Ali I.A.I."/>
            <person name="Yakushi T."/>
            <person name="Matsushita K."/>
        </authorList>
    </citation>
    <scope>NUCLEOTIDE SEQUENCE [LARGE SCALE GENOMIC DNA]</scope>
    <source>
        <strain evidence="1 2">NBRC 101654</strain>
    </source>
</reference>
<name>F7V9H9_9PROT</name>
<protein>
    <submittedName>
        <fullName evidence="1">Uncharacterized protein</fullName>
    </submittedName>
</protein>
<proteinExistence type="predicted"/>
<dbReference type="Proteomes" id="UP000004319">
    <property type="component" value="Unassembled WGS sequence"/>
</dbReference>
<sequence length="39" mass="4203">MTAVLAARLQSAVKNGMQNIHSIYILFKENAVIMPSGGK</sequence>
<evidence type="ECO:0000313" key="2">
    <source>
        <dbReference type="Proteomes" id="UP000004319"/>
    </source>
</evidence>
<dbReference type="EMBL" id="BABS01000001">
    <property type="protein sequence ID" value="GAA07024.1"/>
    <property type="molecule type" value="Genomic_DNA"/>
</dbReference>
<evidence type="ECO:0000313" key="1">
    <source>
        <dbReference type="EMBL" id="GAA07024.1"/>
    </source>
</evidence>
<comment type="caution">
    <text evidence="1">The sequence shown here is derived from an EMBL/GenBank/DDBJ whole genome shotgun (WGS) entry which is preliminary data.</text>
</comment>
<organism evidence="1 2">
    <name type="scientific">Acetobacter tropicalis NBRC 101654</name>
    <dbReference type="NCBI Taxonomy" id="749388"/>
    <lineage>
        <taxon>Bacteria</taxon>
        <taxon>Pseudomonadati</taxon>
        <taxon>Pseudomonadota</taxon>
        <taxon>Alphaproteobacteria</taxon>
        <taxon>Acetobacterales</taxon>
        <taxon>Acetobacteraceae</taxon>
        <taxon>Acetobacter</taxon>
    </lineage>
</organism>